<protein>
    <submittedName>
        <fullName evidence="1">Tail protein</fullName>
    </submittedName>
</protein>
<reference evidence="1" key="1">
    <citation type="journal article" date="2021" name="Proc. Natl. Acad. Sci. U.S.A.">
        <title>A Catalog of Tens of Thousands of Viruses from Human Metagenomes Reveals Hidden Associations with Chronic Diseases.</title>
        <authorList>
            <person name="Tisza M.J."/>
            <person name="Buck C.B."/>
        </authorList>
    </citation>
    <scope>NUCLEOTIDE SEQUENCE</scope>
    <source>
        <strain evidence="1">CtnMR5</strain>
    </source>
</reference>
<sequence length="437" mass="48867">MINSSQRFQEYLQIVAKPPYKKVARLEFLNPDNSVAFALSNSFKHGYNTRYDSRAFIQSGTLSVSLNNGQRRKATVTLSNLDNAFDFAVNKLWFGQQVRLSMGVELSDGTDFLLPQGVFYLKEPQMTIKPNAQTATYNLVDKWAYLDGTLLGVLANSYEVSRRSNIFQALQGILHIDKYTFDNNATDIARQIDNVPPIFTTYYNNKIYQAKWSDGAITEDISYLLTPYQLIEAGGSNLGQLALKLNEMLVGWIGYNSIGALSLEPSQDDISDNDKAVLWTFTTENSVLFGLNETVKNSEVYNDILVAGTSLTGQSVYGRATNRDPRSDTNANLIGLRTLRENGANYWNAEQCIALAQWRLKRKTVLQKSISIQCSQLFHLFENGVVAVKRTDKSGSPIEKHLINSFSIPLAETGAMTINATSIQDFPNLNVEPIIDK</sequence>
<evidence type="ECO:0000313" key="1">
    <source>
        <dbReference type="EMBL" id="DAF90862.1"/>
    </source>
</evidence>
<accession>A0A8S5U8Z4</accession>
<dbReference type="EMBL" id="BK016039">
    <property type="protein sequence ID" value="DAF90862.1"/>
    <property type="molecule type" value="Genomic_DNA"/>
</dbReference>
<organism evidence="1">
    <name type="scientific">Siphoviridae sp. ctnMR5</name>
    <dbReference type="NCBI Taxonomy" id="2825658"/>
    <lineage>
        <taxon>Viruses</taxon>
        <taxon>Duplodnaviria</taxon>
        <taxon>Heunggongvirae</taxon>
        <taxon>Uroviricota</taxon>
        <taxon>Caudoviricetes</taxon>
    </lineage>
</organism>
<name>A0A8S5U8Z4_9CAUD</name>
<proteinExistence type="predicted"/>